<keyword evidence="2" id="KW-1185">Reference proteome</keyword>
<organism evidence="1 2">
    <name type="scientific">Nocardioides astragali</name>
    <dbReference type="NCBI Taxonomy" id="1776736"/>
    <lineage>
        <taxon>Bacteria</taxon>
        <taxon>Bacillati</taxon>
        <taxon>Actinomycetota</taxon>
        <taxon>Actinomycetes</taxon>
        <taxon>Propionibacteriales</taxon>
        <taxon>Nocardioidaceae</taxon>
        <taxon>Nocardioides</taxon>
    </lineage>
</organism>
<dbReference type="EMBL" id="JBHTCH010000004">
    <property type="protein sequence ID" value="MFC7359467.1"/>
    <property type="molecule type" value="Genomic_DNA"/>
</dbReference>
<comment type="caution">
    <text evidence="1">The sequence shown here is derived from an EMBL/GenBank/DDBJ whole genome shotgun (WGS) entry which is preliminary data.</text>
</comment>
<name>A0ABW2MWW0_9ACTN</name>
<dbReference type="RefSeq" id="WP_255889563.1">
    <property type="nucleotide sequence ID" value="NZ_JAFMZM010000002.1"/>
</dbReference>
<protein>
    <submittedName>
        <fullName evidence="1">Uncharacterized protein</fullName>
    </submittedName>
</protein>
<proteinExistence type="predicted"/>
<gene>
    <name evidence="1" type="ORF">ACFQO6_04220</name>
</gene>
<accession>A0ABW2MWW0</accession>
<evidence type="ECO:0000313" key="1">
    <source>
        <dbReference type="EMBL" id="MFC7359467.1"/>
    </source>
</evidence>
<evidence type="ECO:0000313" key="2">
    <source>
        <dbReference type="Proteomes" id="UP001596524"/>
    </source>
</evidence>
<reference evidence="2" key="1">
    <citation type="journal article" date="2019" name="Int. J. Syst. Evol. Microbiol.">
        <title>The Global Catalogue of Microorganisms (GCM) 10K type strain sequencing project: providing services to taxonomists for standard genome sequencing and annotation.</title>
        <authorList>
            <consortium name="The Broad Institute Genomics Platform"/>
            <consortium name="The Broad Institute Genome Sequencing Center for Infectious Disease"/>
            <person name="Wu L."/>
            <person name="Ma J."/>
        </authorList>
    </citation>
    <scope>NUCLEOTIDE SEQUENCE [LARGE SCALE GENOMIC DNA]</scope>
    <source>
        <strain evidence="2">FCH27</strain>
    </source>
</reference>
<dbReference type="Proteomes" id="UP001596524">
    <property type="component" value="Unassembled WGS sequence"/>
</dbReference>
<sequence length="254" mass="27093">MAAVEAATRLHFREVRAGSVVAVLGLPTLAEETSEAFEVGVDDLAGAAFDQLVLAFHSPDSDVDPSVARALAELAGDLAIGDRNTEVLIESTRRARSHHTSVRIDASGRARMRRIAQSAVIPSQQPNVLTGTLREADLDRHTARLHTPTGETVSVTFPPEMESQIHEAMRGLSNFQGVVTYNPATSLAKSVDVRAISSPESLILGGDDFWEPVPSVRELASEQGVGVPDLDQAALVTTQDERDELLAALADLTA</sequence>